<accession>A0ABT9ZWC9</accession>
<dbReference type="Proteomes" id="UP001230005">
    <property type="component" value="Unassembled WGS sequence"/>
</dbReference>
<protein>
    <submittedName>
        <fullName evidence="1">Uncharacterized protein</fullName>
    </submittedName>
</protein>
<keyword evidence="2" id="KW-1185">Reference proteome</keyword>
<proteinExistence type="predicted"/>
<sequence>MDIIRKIADKGTEMVVFHYTPDNEWGKIKGGAMEREGVLFVKSIWSY</sequence>
<evidence type="ECO:0000313" key="1">
    <source>
        <dbReference type="EMBL" id="MDQ0255174.1"/>
    </source>
</evidence>
<dbReference type="EMBL" id="JAUSUG010000009">
    <property type="protein sequence ID" value="MDQ0255174.1"/>
    <property type="molecule type" value="Genomic_DNA"/>
</dbReference>
<reference evidence="1 2" key="1">
    <citation type="submission" date="2023-07" db="EMBL/GenBank/DDBJ databases">
        <title>Genomic Encyclopedia of Type Strains, Phase IV (KMG-IV): sequencing the most valuable type-strain genomes for metagenomic binning, comparative biology and taxonomic classification.</title>
        <authorList>
            <person name="Goeker M."/>
        </authorList>
    </citation>
    <scope>NUCLEOTIDE SEQUENCE [LARGE SCALE GENOMIC DNA]</scope>
    <source>
        <strain evidence="1 2">DSM 9768</strain>
    </source>
</reference>
<comment type="caution">
    <text evidence="1">The sequence shown here is derived from an EMBL/GenBank/DDBJ whole genome shotgun (WGS) entry which is preliminary data.</text>
</comment>
<organism evidence="1 2">
    <name type="scientific">Evansella vedderi</name>
    <dbReference type="NCBI Taxonomy" id="38282"/>
    <lineage>
        <taxon>Bacteria</taxon>
        <taxon>Bacillati</taxon>
        <taxon>Bacillota</taxon>
        <taxon>Bacilli</taxon>
        <taxon>Bacillales</taxon>
        <taxon>Bacillaceae</taxon>
        <taxon>Evansella</taxon>
    </lineage>
</organism>
<name>A0ABT9ZWC9_9BACI</name>
<dbReference type="RefSeq" id="WP_307326118.1">
    <property type="nucleotide sequence ID" value="NZ_JAUSUG010000009.1"/>
</dbReference>
<evidence type="ECO:0000313" key="2">
    <source>
        <dbReference type="Proteomes" id="UP001230005"/>
    </source>
</evidence>
<gene>
    <name evidence="1" type="ORF">J2S74_002556</name>
</gene>